<proteinExistence type="predicted"/>
<accession>A0A2V1K463</accession>
<name>A0A2V1K463_9BURK</name>
<organism evidence="2 3">
    <name type="scientific">Corticimicrobacter populi</name>
    <dbReference type="NCBI Taxonomy" id="2175229"/>
    <lineage>
        <taxon>Bacteria</taxon>
        <taxon>Pseudomonadati</taxon>
        <taxon>Pseudomonadota</taxon>
        <taxon>Betaproteobacteria</taxon>
        <taxon>Burkholderiales</taxon>
        <taxon>Alcaligenaceae</taxon>
        <taxon>Corticimicrobacter</taxon>
    </lineage>
</organism>
<gene>
    <name evidence="2" type="ORF">DD235_02365</name>
</gene>
<protein>
    <submittedName>
        <fullName evidence="2">Uncharacterized protein</fullName>
    </submittedName>
</protein>
<keyword evidence="3" id="KW-1185">Reference proteome</keyword>
<evidence type="ECO:0000313" key="2">
    <source>
        <dbReference type="EMBL" id="PWF25033.1"/>
    </source>
</evidence>
<reference evidence="3" key="1">
    <citation type="submission" date="2018-05" db="EMBL/GenBank/DDBJ databases">
        <authorList>
            <person name="Li Y."/>
        </authorList>
    </citation>
    <scope>NUCLEOTIDE SEQUENCE [LARGE SCALE GENOMIC DNA]</scope>
    <source>
        <strain evidence="3">3d-2-2</strain>
    </source>
</reference>
<dbReference type="EMBL" id="QETA01000001">
    <property type="protein sequence ID" value="PWF25033.1"/>
    <property type="molecule type" value="Genomic_DNA"/>
</dbReference>
<sequence>MITWKKHIQDLLDWGMTQSEIAVHIGVSQGRVSQVYRSDDGLGFGFSAGSKLISLHSKKSRSQRRRPAAESSSIQEPVNV</sequence>
<evidence type="ECO:0000313" key="3">
    <source>
        <dbReference type="Proteomes" id="UP000245212"/>
    </source>
</evidence>
<dbReference type="AlphaFoldDB" id="A0A2V1K463"/>
<feature type="compositionally biased region" description="Polar residues" evidence="1">
    <location>
        <begin position="70"/>
        <end position="80"/>
    </location>
</feature>
<dbReference type="InterPro" id="IPR010982">
    <property type="entry name" value="Lambda_DNA-bd_dom_sf"/>
</dbReference>
<evidence type="ECO:0000256" key="1">
    <source>
        <dbReference type="SAM" id="MobiDB-lite"/>
    </source>
</evidence>
<feature type="compositionally biased region" description="Basic residues" evidence="1">
    <location>
        <begin position="56"/>
        <end position="66"/>
    </location>
</feature>
<dbReference type="GO" id="GO:0003677">
    <property type="term" value="F:DNA binding"/>
    <property type="evidence" value="ECO:0007669"/>
    <property type="project" value="InterPro"/>
</dbReference>
<comment type="caution">
    <text evidence="2">The sequence shown here is derived from an EMBL/GenBank/DDBJ whole genome shotgun (WGS) entry which is preliminary data.</text>
</comment>
<dbReference type="Gene3D" id="1.10.260.40">
    <property type="entry name" value="lambda repressor-like DNA-binding domains"/>
    <property type="match status" value="1"/>
</dbReference>
<feature type="region of interest" description="Disordered" evidence="1">
    <location>
        <begin position="56"/>
        <end position="80"/>
    </location>
</feature>
<dbReference type="Proteomes" id="UP000245212">
    <property type="component" value="Unassembled WGS sequence"/>
</dbReference>